<sequence length="164" mass="17882">MVMSPVLKSKLVKLSGATALTIVIALLGGPEGIEGQKSTPYRDVGGVWTVCSGITGPDVIPGKYYSDKECEELLVKHLAPVKKAVDAAVKVPVDNYTRAALYSFAYNVGISAFQHSSLLRNLNAGDTQQACDGLRKWVYVNKQRNRGLINRREIDRQVCLMGQT</sequence>
<dbReference type="GO" id="GO:0003796">
    <property type="term" value="F:lysozyme activity"/>
    <property type="evidence" value="ECO:0007669"/>
    <property type="project" value="UniProtKB-EC"/>
</dbReference>
<dbReference type="RefSeq" id="WP_017490463.1">
    <property type="nucleotide sequence ID" value="NZ_CP049603.1"/>
</dbReference>
<comment type="similarity">
    <text evidence="6">Belongs to the glycosyl hydrolase 24 family.</text>
</comment>
<dbReference type="Gene3D" id="1.10.530.40">
    <property type="match status" value="1"/>
</dbReference>
<dbReference type="SUPFAM" id="SSF53955">
    <property type="entry name" value="Lysozyme-like"/>
    <property type="match status" value="1"/>
</dbReference>
<dbReference type="Proteomes" id="UP000192536">
    <property type="component" value="Unassembled WGS sequence"/>
</dbReference>
<dbReference type="Pfam" id="PF00959">
    <property type="entry name" value="Phage_lysozyme"/>
    <property type="match status" value="1"/>
</dbReference>
<dbReference type="InterPro" id="IPR034690">
    <property type="entry name" value="Endolysin_T4_type"/>
</dbReference>
<gene>
    <name evidence="7" type="ORF">BS640_08845</name>
</gene>
<evidence type="ECO:0000256" key="6">
    <source>
        <dbReference type="RuleBase" id="RU003788"/>
    </source>
</evidence>
<keyword evidence="4 6" id="KW-0378">Hydrolase</keyword>
<dbReference type="GO" id="GO:0042742">
    <property type="term" value="P:defense response to bacterium"/>
    <property type="evidence" value="ECO:0007669"/>
    <property type="project" value="UniProtKB-KW"/>
</dbReference>
<dbReference type="InterPro" id="IPR023347">
    <property type="entry name" value="Lysozyme_dom_sf"/>
</dbReference>
<dbReference type="HAMAP" id="MF_04136">
    <property type="entry name" value="SAR_ENDOLYSIN"/>
    <property type="match status" value="1"/>
</dbReference>
<dbReference type="HAMAP" id="MF_04110">
    <property type="entry name" value="ENDOLYSIN_T4"/>
    <property type="match status" value="1"/>
</dbReference>
<evidence type="ECO:0000256" key="4">
    <source>
        <dbReference type="ARBA" id="ARBA00022801"/>
    </source>
</evidence>
<name>A0A1X0WG48_9GAMM</name>
<keyword evidence="2 6" id="KW-0929">Antimicrobial</keyword>
<keyword evidence="3 6" id="KW-0081">Bacteriolytic enzyme</keyword>
<dbReference type="InterPro" id="IPR023346">
    <property type="entry name" value="Lysozyme-like_dom_sf"/>
</dbReference>
<dbReference type="EMBL" id="MRWE01000012">
    <property type="protein sequence ID" value="ORJ25752.1"/>
    <property type="molecule type" value="Genomic_DNA"/>
</dbReference>
<dbReference type="CDD" id="cd16900">
    <property type="entry name" value="endolysin_R21-like"/>
    <property type="match status" value="1"/>
</dbReference>
<dbReference type="PANTHER" id="PTHR38107:SF3">
    <property type="entry name" value="LYSOZYME RRRD-RELATED"/>
    <property type="match status" value="1"/>
</dbReference>
<evidence type="ECO:0000256" key="3">
    <source>
        <dbReference type="ARBA" id="ARBA00022638"/>
    </source>
</evidence>
<protein>
    <recommendedName>
        <fullName evidence="6">Lysozyme</fullName>
        <ecNumber evidence="6">3.2.1.17</ecNumber>
    </recommendedName>
</protein>
<keyword evidence="5 6" id="KW-0326">Glycosidase</keyword>
<evidence type="ECO:0000256" key="2">
    <source>
        <dbReference type="ARBA" id="ARBA00022529"/>
    </source>
</evidence>
<dbReference type="GO" id="GO:0009253">
    <property type="term" value="P:peptidoglycan catabolic process"/>
    <property type="evidence" value="ECO:0007669"/>
    <property type="project" value="InterPro"/>
</dbReference>
<accession>A0A1X0WG48</accession>
<dbReference type="PANTHER" id="PTHR38107">
    <property type="match status" value="1"/>
</dbReference>
<evidence type="ECO:0000313" key="8">
    <source>
        <dbReference type="Proteomes" id="UP000192536"/>
    </source>
</evidence>
<evidence type="ECO:0000256" key="5">
    <source>
        <dbReference type="ARBA" id="ARBA00023295"/>
    </source>
</evidence>
<organism evidence="7 8">
    <name type="scientific">Rouxiella badensis</name>
    <dbReference type="NCBI Taxonomy" id="1646377"/>
    <lineage>
        <taxon>Bacteria</taxon>
        <taxon>Pseudomonadati</taxon>
        <taxon>Pseudomonadota</taxon>
        <taxon>Gammaproteobacteria</taxon>
        <taxon>Enterobacterales</taxon>
        <taxon>Yersiniaceae</taxon>
        <taxon>Rouxiella</taxon>
    </lineage>
</organism>
<proteinExistence type="inferred from homology"/>
<dbReference type="InterPro" id="IPR002196">
    <property type="entry name" value="Glyco_hydro_24"/>
</dbReference>
<comment type="caution">
    <text evidence="7">The sequence shown here is derived from an EMBL/GenBank/DDBJ whole genome shotgun (WGS) entry which is preliminary data.</text>
</comment>
<dbReference type="STRING" id="1646377.BS640_08845"/>
<reference evidence="7 8" key="1">
    <citation type="journal article" date="2017" name="Int. J. Syst. Evol. Microbiol.">
        <title>Rouxiella badensis sp. nov. and Rouxiella silvae sp. nov. isolated from peat bog soil in Germany and emendation of the genus description.</title>
        <authorList>
            <person name="Le Fleche-Mateos A."/>
            <person name="Kugler J.H."/>
            <person name="Hansen S.H."/>
            <person name="Syldatk C."/>
            <person name="Hausmann R."/>
            <person name="Lomprez F."/>
            <person name="Vandenbogaert M."/>
            <person name="Manuguerra J.C."/>
            <person name="Grimont P.A."/>
        </authorList>
    </citation>
    <scope>NUCLEOTIDE SEQUENCE [LARGE SCALE GENOMIC DNA]</scope>
    <source>
        <strain evidence="7 8">DSM 100043</strain>
    </source>
</reference>
<dbReference type="GO" id="GO:0031640">
    <property type="term" value="P:killing of cells of another organism"/>
    <property type="evidence" value="ECO:0007669"/>
    <property type="project" value="UniProtKB-KW"/>
</dbReference>
<comment type="catalytic activity">
    <reaction evidence="1 6">
        <text>Hydrolysis of (1-&gt;4)-beta-linkages between N-acetylmuramic acid and N-acetyl-D-glucosamine residues in a peptidoglycan and between N-acetyl-D-glucosamine residues in chitodextrins.</text>
        <dbReference type="EC" id="3.2.1.17"/>
    </reaction>
</comment>
<keyword evidence="8" id="KW-1185">Reference proteome</keyword>
<evidence type="ECO:0000313" key="7">
    <source>
        <dbReference type="EMBL" id="ORJ25752.1"/>
    </source>
</evidence>
<dbReference type="EC" id="3.2.1.17" evidence="6"/>
<dbReference type="AlphaFoldDB" id="A0A1X0WG48"/>
<dbReference type="GO" id="GO:0016998">
    <property type="term" value="P:cell wall macromolecule catabolic process"/>
    <property type="evidence" value="ECO:0007669"/>
    <property type="project" value="InterPro"/>
</dbReference>
<dbReference type="InterPro" id="IPR051018">
    <property type="entry name" value="Bacteriophage_GH24"/>
</dbReference>
<evidence type="ECO:0000256" key="1">
    <source>
        <dbReference type="ARBA" id="ARBA00000632"/>
    </source>
</evidence>
<dbReference type="InterPro" id="IPR043688">
    <property type="entry name" value="SAR_endolysin-like"/>
</dbReference>